<evidence type="ECO:0000313" key="2">
    <source>
        <dbReference type="Proteomes" id="UP001149079"/>
    </source>
</evidence>
<evidence type="ECO:0000313" key="1">
    <source>
        <dbReference type="EMBL" id="KAJ5129609.1"/>
    </source>
</evidence>
<sequence length="109" mass="12541">MTVYILHIEAISVDRENRWEMEPVNRANQQLSQFQRLANSELTPCAIDYPNKDPTDTSALRECNIEFSIPDDLSVPTRQRANNTLDELRKVATFTIKDKESGEEQNPFA</sequence>
<accession>A0A9W9GUR3</accession>
<protein>
    <submittedName>
        <fullName evidence="1">Uncharacterized protein</fullName>
    </submittedName>
</protein>
<dbReference type="RefSeq" id="XP_056519988.1">
    <property type="nucleotide sequence ID" value="XM_056666392.1"/>
</dbReference>
<proteinExistence type="predicted"/>
<dbReference type="GeneID" id="81405562"/>
<dbReference type="OrthoDB" id="10415236at2759"/>
<reference evidence="1" key="1">
    <citation type="submission" date="2022-11" db="EMBL/GenBank/DDBJ databases">
        <authorList>
            <person name="Petersen C."/>
        </authorList>
    </citation>
    <scope>NUCLEOTIDE SEQUENCE</scope>
    <source>
        <strain evidence="1">IBT 22155</strain>
    </source>
</reference>
<name>A0A9W9GUR3_9EURO</name>
<organism evidence="1 2">
    <name type="scientific">Penicillium bovifimosum</name>
    <dbReference type="NCBI Taxonomy" id="126998"/>
    <lineage>
        <taxon>Eukaryota</taxon>
        <taxon>Fungi</taxon>
        <taxon>Dikarya</taxon>
        <taxon>Ascomycota</taxon>
        <taxon>Pezizomycotina</taxon>
        <taxon>Eurotiomycetes</taxon>
        <taxon>Eurotiomycetidae</taxon>
        <taxon>Eurotiales</taxon>
        <taxon>Aspergillaceae</taxon>
        <taxon>Penicillium</taxon>
    </lineage>
</organism>
<dbReference type="Proteomes" id="UP001149079">
    <property type="component" value="Unassembled WGS sequence"/>
</dbReference>
<dbReference type="AlphaFoldDB" id="A0A9W9GUR3"/>
<keyword evidence="2" id="KW-1185">Reference proteome</keyword>
<reference evidence="1" key="2">
    <citation type="journal article" date="2023" name="IMA Fungus">
        <title>Comparative genomic study of the Penicillium genus elucidates a diverse pangenome and 15 lateral gene transfer events.</title>
        <authorList>
            <person name="Petersen C."/>
            <person name="Sorensen T."/>
            <person name="Nielsen M.R."/>
            <person name="Sondergaard T.E."/>
            <person name="Sorensen J.L."/>
            <person name="Fitzpatrick D.A."/>
            <person name="Frisvad J.C."/>
            <person name="Nielsen K.L."/>
        </authorList>
    </citation>
    <scope>NUCLEOTIDE SEQUENCE</scope>
    <source>
        <strain evidence="1">IBT 22155</strain>
    </source>
</reference>
<comment type="caution">
    <text evidence="1">The sequence shown here is derived from an EMBL/GenBank/DDBJ whole genome shotgun (WGS) entry which is preliminary data.</text>
</comment>
<gene>
    <name evidence="1" type="ORF">N7515_005648</name>
</gene>
<dbReference type="EMBL" id="JAPQKL010000005">
    <property type="protein sequence ID" value="KAJ5129609.1"/>
    <property type="molecule type" value="Genomic_DNA"/>
</dbReference>